<sequence length="400" mass="45363">MDWRSVFRRRYQTAHNWIQDCSRPRRFSLAVDLSPQIWRQCYHAATGSVLMGVDVDNSRMSCFVRTDYTRRPQVGGAVTESQVHHLAATNAAVSEKQQLMQMSPRMTVMRVTATGATERMRVWYAGCATPREVVLPREKVEITQLAGRWAVLCSGRRAGDLRWLSVWDLVRGDMLMEWHARAPTVAHIMHADEDTAEVYEYQPSSTGPCTVAWKQWTLSTLDAVADSVCMGACTVLPPMTHSSLLNFSARRVGRAHSALLMRITHTNTVLVVHAHEENTMRGIPLETGERWSEITVCCRGFTLFSSKQYLFFAPDGTLRYRHTTRYNIHSLEPVLGNLYVAVIHDNIGTRHNHLLNISNGEVIRIIPDCYSLALPHISPVALFRIVQVQGELRMRDYGAD</sequence>
<name>A0A4P9XQT6_9FUNG</name>
<dbReference type="EMBL" id="KZ992605">
    <property type="protein sequence ID" value="RKP08414.1"/>
    <property type="molecule type" value="Genomic_DNA"/>
</dbReference>
<dbReference type="AlphaFoldDB" id="A0A4P9XQT6"/>
<dbReference type="Proteomes" id="UP000271241">
    <property type="component" value="Unassembled WGS sequence"/>
</dbReference>
<reference evidence="2" key="1">
    <citation type="journal article" date="2018" name="Nat. Microbiol.">
        <title>Leveraging single-cell genomics to expand the fungal tree of life.</title>
        <authorList>
            <person name="Ahrendt S.R."/>
            <person name="Quandt C.A."/>
            <person name="Ciobanu D."/>
            <person name="Clum A."/>
            <person name="Salamov A."/>
            <person name="Andreopoulos B."/>
            <person name="Cheng J.F."/>
            <person name="Woyke T."/>
            <person name="Pelin A."/>
            <person name="Henrissat B."/>
            <person name="Reynolds N.K."/>
            <person name="Benny G.L."/>
            <person name="Smith M.E."/>
            <person name="James T.Y."/>
            <person name="Grigoriev I.V."/>
        </authorList>
    </citation>
    <scope>NUCLEOTIDE SEQUENCE [LARGE SCALE GENOMIC DNA]</scope>
    <source>
        <strain evidence="2">RSA 1356</strain>
    </source>
</reference>
<proteinExistence type="predicted"/>
<evidence type="ECO:0000313" key="2">
    <source>
        <dbReference type="Proteomes" id="UP000271241"/>
    </source>
</evidence>
<keyword evidence="2" id="KW-1185">Reference proteome</keyword>
<protein>
    <submittedName>
        <fullName evidence="1">Uncharacterized protein</fullName>
    </submittedName>
</protein>
<gene>
    <name evidence="1" type="ORF">THASP1DRAFT_29772</name>
</gene>
<accession>A0A4P9XQT6</accession>
<organism evidence="1 2">
    <name type="scientific">Thamnocephalis sphaerospora</name>
    <dbReference type="NCBI Taxonomy" id="78915"/>
    <lineage>
        <taxon>Eukaryota</taxon>
        <taxon>Fungi</taxon>
        <taxon>Fungi incertae sedis</taxon>
        <taxon>Zoopagomycota</taxon>
        <taxon>Zoopagomycotina</taxon>
        <taxon>Zoopagomycetes</taxon>
        <taxon>Zoopagales</taxon>
        <taxon>Sigmoideomycetaceae</taxon>
        <taxon>Thamnocephalis</taxon>
    </lineage>
</organism>
<evidence type="ECO:0000313" key="1">
    <source>
        <dbReference type="EMBL" id="RKP08414.1"/>
    </source>
</evidence>